<dbReference type="Pfam" id="PF13224">
    <property type="entry name" value="DUF4032"/>
    <property type="match status" value="1"/>
</dbReference>
<organism evidence="2 3">
    <name type="scientific">Phytohabitans houttuyneae</name>
    <dbReference type="NCBI Taxonomy" id="1076126"/>
    <lineage>
        <taxon>Bacteria</taxon>
        <taxon>Bacillati</taxon>
        <taxon>Actinomycetota</taxon>
        <taxon>Actinomycetes</taxon>
        <taxon>Micromonosporales</taxon>
        <taxon>Micromonosporaceae</taxon>
    </lineage>
</organism>
<keyword evidence="2" id="KW-0808">Transferase</keyword>
<comment type="caution">
    <text evidence="2">The sequence shown here is derived from an EMBL/GenBank/DDBJ whole genome shotgun (WGS) entry which is preliminary data.</text>
</comment>
<dbReference type="SUPFAM" id="SSF56112">
    <property type="entry name" value="Protein kinase-like (PK-like)"/>
    <property type="match status" value="1"/>
</dbReference>
<evidence type="ECO:0000259" key="1">
    <source>
        <dbReference type="Pfam" id="PF13224"/>
    </source>
</evidence>
<proteinExistence type="predicted"/>
<sequence>MLMCVRITSALVDPALLDLPWSTPLEEWPADHLVALPQGISRHVVRFVRLAGTVYAVKETGERVAEREYDLLRALERIDFPAVQAVAIVADRATPDGEPLDPVLITRHLQFSLPYRALFSHTLRPETMTRLLDALAALIVRMHLTGFFWGDCSLSNTLFRRDAGAFAAYLVDAETGALRPSLSKGQRGEDLEIARVNIFGEALDLQAAGLLHDSIDPETVAEEVFERYERLWHEITYEQEVKREDRHDIEGRIRRLNELGFDVAEVAMALVDGDGGYRVRPKVVDAGYHTRRLLRLTGLDAEENQARRLLNDLDTYRAESDLSDEQQAAHRWLTEVFEPVVRAVPAHLRRKLEPSELFVQIIEHRWRLSEEAGRDVGLAPAVQSFLADVLVHRPDEQAVLGVELTASL</sequence>
<feature type="domain" description="DUF4032" evidence="1">
    <location>
        <begin position="230"/>
        <end position="390"/>
    </location>
</feature>
<dbReference type="Pfam" id="PF06293">
    <property type="entry name" value="Kdo"/>
    <property type="match status" value="1"/>
</dbReference>
<dbReference type="AlphaFoldDB" id="A0A6V8KHR2"/>
<gene>
    <name evidence="2" type="ORF">Phou_044450</name>
</gene>
<dbReference type="EMBL" id="BLPF01000001">
    <property type="protein sequence ID" value="GFJ80265.1"/>
    <property type="molecule type" value="Genomic_DNA"/>
</dbReference>
<reference evidence="2 3" key="2">
    <citation type="submission" date="2020-03" db="EMBL/GenBank/DDBJ databases">
        <authorList>
            <person name="Ichikawa N."/>
            <person name="Kimura A."/>
            <person name="Kitahashi Y."/>
            <person name="Uohara A."/>
        </authorList>
    </citation>
    <scope>NUCLEOTIDE SEQUENCE [LARGE SCALE GENOMIC DNA]</scope>
    <source>
        <strain evidence="2 3">NBRC 108639</strain>
    </source>
</reference>
<protein>
    <submittedName>
        <fullName evidence="2">LPS kinase</fullName>
    </submittedName>
</protein>
<name>A0A6V8KHR2_9ACTN</name>
<dbReference type="GO" id="GO:0016301">
    <property type="term" value="F:kinase activity"/>
    <property type="evidence" value="ECO:0007669"/>
    <property type="project" value="UniProtKB-KW"/>
</dbReference>
<evidence type="ECO:0000313" key="2">
    <source>
        <dbReference type="EMBL" id="GFJ80265.1"/>
    </source>
</evidence>
<dbReference type="RefSeq" id="WP_173057661.1">
    <property type="nucleotide sequence ID" value="NZ_BAABGO010000015.1"/>
</dbReference>
<dbReference type="InterPro" id="IPR011009">
    <property type="entry name" value="Kinase-like_dom_sf"/>
</dbReference>
<keyword evidence="2" id="KW-0418">Kinase</keyword>
<accession>A0A6V8KHR2</accession>
<keyword evidence="3" id="KW-1185">Reference proteome</keyword>
<dbReference type="InterPro" id="IPR025111">
    <property type="entry name" value="DUF4032"/>
</dbReference>
<dbReference type="Proteomes" id="UP000482800">
    <property type="component" value="Unassembled WGS sequence"/>
</dbReference>
<evidence type="ECO:0000313" key="3">
    <source>
        <dbReference type="Proteomes" id="UP000482800"/>
    </source>
</evidence>
<reference evidence="2 3" key="1">
    <citation type="submission" date="2020-03" db="EMBL/GenBank/DDBJ databases">
        <title>Whole genome shotgun sequence of Phytohabitans houttuyneae NBRC 108639.</title>
        <authorList>
            <person name="Komaki H."/>
            <person name="Tamura T."/>
        </authorList>
    </citation>
    <scope>NUCLEOTIDE SEQUENCE [LARGE SCALE GENOMIC DNA]</scope>
    <source>
        <strain evidence="2 3">NBRC 108639</strain>
    </source>
</reference>